<name>A0A6H5G8M1_9HEMI</name>
<evidence type="ECO:0000313" key="2">
    <source>
        <dbReference type="Proteomes" id="UP000479000"/>
    </source>
</evidence>
<protein>
    <submittedName>
        <fullName evidence="1">Uncharacterized protein</fullName>
    </submittedName>
</protein>
<gene>
    <name evidence="1" type="ORF">NTEN_LOCUS4486</name>
</gene>
<feature type="non-terminal residue" evidence="1">
    <location>
        <position position="51"/>
    </location>
</feature>
<dbReference type="Proteomes" id="UP000479000">
    <property type="component" value="Unassembled WGS sequence"/>
</dbReference>
<dbReference type="AlphaFoldDB" id="A0A6H5G8M1"/>
<organism evidence="1 2">
    <name type="scientific">Nesidiocoris tenuis</name>
    <dbReference type="NCBI Taxonomy" id="355587"/>
    <lineage>
        <taxon>Eukaryota</taxon>
        <taxon>Metazoa</taxon>
        <taxon>Ecdysozoa</taxon>
        <taxon>Arthropoda</taxon>
        <taxon>Hexapoda</taxon>
        <taxon>Insecta</taxon>
        <taxon>Pterygota</taxon>
        <taxon>Neoptera</taxon>
        <taxon>Paraneoptera</taxon>
        <taxon>Hemiptera</taxon>
        <taxon>Heteroptera</taxon>
        <taxon>Panheteroptera</taxon>
        <taxon>Cimicomorpha</taxon>
        <taxon>Miridae</taxon>
        <taxon>Dicyphina</taxon>
        <taxon>Nesidiocoris</taxon>
    </lineage>
</organism>
<evidence type="ECO:0000313" key="1">
    <source>
        <dbReference type="EMBL" id="CAA9998203.1"/>
    </source>
</evidence>
<proteinExistence type="predicted"/>
<dbReference type="EMBL" id="CADCXU010006664">
    <property type="protein sequence ID" value="CAA9998203.1"/>
    <property type="molecule type" value="Genomic_DNA"/>
</dbReference>
<keyword evidence="2" id="KW-1185">Reference proteome</keyword>
<accession>A0A6H5G8M1</accession>
<reference evidence="1 2" key="1">
    <citation type="submission" date="2020-02" db="EMBL/GenBank/DDBJ databases">
        <authorList>
            <person name="Ferguson B K."/>
        </authorList>
    </citation>
    <scope>NUCLEOTIDE SEQUENCE [LARGE SCALE GENOMIC DNA]</scope>
</reference>
<sequence length="51" mass="6132">MGYVILFQTNANTNGTRQRRTTNGTTTERYGRKITLVQTRRRHYVRHHRTL</sequence>